<reference evidence="2 3" key="1">
    <citation type="journal article" date="2011" name="J. Bacteriol.">
        <title>Genome sequence of the 1,4-dioxane-degrading Pseudonocardia dioxanivorans strain CB1190.</title>
        <authorList>
            <person name="Sales C.M."/>
            <person name="Mahendra S."/>
            <person name="Grostern A."/>
            <person name="Parales R.E."/>
            <person name="Goodwin L.A."/>
            <person name="Woyke T."/>
            <person name="Nolan M."/>
            <person name="Lapidus A."/>
            <person name="Chertkov O."/>
            <person name="Ovchinnikova G."/>
            <person name="Sczyrba A."/>
            <person name="Alvarez-Cohen L."/>
        </authorList>
    </citation>
    <scope>NUCLEOTIDE SEQUENCE [LARGE SCALE GENOMIC DNA]</scope>
    <source>
        <strain evidence="3">ATCC 55486 / DSM 44775 / JCM 13855 / CB1190</strain>
    </source>
</reference>
<evidence type="ECO:0000313" key="3">
    <source>
        <dbReference type="Proteomes" id="UP000007809"/>
    </source>
</evidence>
<dbReference type="OrthoDB" id="3675041at2"/>
<proteinExistence type="predicted"/>
<dbReference type="InterPro" id="IPR046675">
    <property type="entry name" value="DUF6545"/>
</dbReference>
<dbReference type="Proteomes" id="UP000007809">
    <property type="component" value="Chromosome"/>
</dbReference>
<feature type="domain" description="DUF6545" evidence="1">
    <location>
        <begin position="197"/>
        <end position="319"/>
    </location>
</feature>
<evidence type="ECO:0000313" key="2">
    <source>
        <dbReference type="EMBL" id="AEA28672.1"/>
    </source>
</evidence>
<dbReference type="AlphaFoldDB" id="F4CWI0"/>
<dbReference type="STRING" id="675635.Psed_6584"/>
<protein>
    <recommendedName>
        <fullName evidence="1">DUF6545 domain-containing protein</fullName>
    </recommendedName>
</protein>
<dbReference type="RefSeq" id="WP_013678554.1">
    <property type="nucleotide sequence ID" value="NC_015312.1"/>
</dbReference>
<dbReference type="KEGG" id="pdx:Psed_6584"/>
<dbReference type="Pfam" id="PF20182">
    <property type="entry name" value="DUF6545"/>
    <property type="match status" value="1"/>
</dbReference>
<evidence type="ECO:0000259" key="1">
    <source>
        <dbReference type="Pfam" id="PF20182"/>
    </source>
</evidence>
<name>F4CWI0_PSEUX</name>
<dbReference type="HOGENOM" id="CLU_836430_0_0_11"/>
<organism evidence="2 3">
    <name type="scientific">Pseudonocardia dioxanivorans (strain ATCC 55486 / DSM 44775 / JCM 13855 / CB1190)</name>
    <dbReference type="NCBI Taxonomy" id="675635"/>
    <lineage>
        <taxon>Bacteria</taxon>
        <taxon>Bacillati</taxon>
        <taxon>Actinomycetota</taxon>
        <taxon>Actinomycetes</taxon>
        <taxon>Pseudonocardiales</taxon>
        <taxon>Pseudonocardiaceae</taxon>
        <taxon>Pseudonocardia</taxon>
    </lineage>
</organism>
<sequence>MTTSGLLIAGVFGACTAALAVRTRRDPGCPVSWTAFATTLLLAVAHTDLGTARAPASALAATSGVVLLRLLRRRGRAAVILRQEGVVLLLAAATAPLWAPAALAAVTGGWAAVAWARVAVHAGGLPARTRRPGDRAAVAAGMIGATAQAVHHAATEVVPLGTVGLVGAVIGTLGLGVAVVVPVADRVVVELAVATDRRRVGHALRPLRTLLCDEFPEVALASSRTRQRWHRQAAEIRDGLVLLGPYYDATIARAAAAAAVPGHDATGPGADVHAALIAAAVRAHRSGRPPAEPLPEAATRGGRDWTDELAWLVLVSERLGSDRFLAGQPVSG</sequence>
<gene>
    <name evidence="2" type="ordered locus">Psed_6584</name>
</gene>
<accession>F4CWI0</accession>
<dbReference type="EMBL" id="CP002593">
    <property type="protein sequence ID" value="AEA28672.1"/>
    <property type="molecule type" value="Genomic_DNA"/>
</dbReference>
<keyword evidence="3" id="KW-1185">Reference proteome</keyword>